<evidence type="ECO:0000313" key="2">
    <source>
        <dbReference type="EMBL" id="QJA57883.1"/>
    </source>
</evidence>
<feature type="region of interest" description="Disordered" evidence="1">
    <location>
        <begin position="289"/>
        <end position="323"/>
    </location>
</feature>
<dbReference type="EMBL" id="MT141297">
    <property type="protein sequence ID" value="QJA57883.1"/>
    <property type="molecule type" value="Genomic_DNA"/>
</dbReference>
<evidence type="ECO:0000256" key="1">
    <source>
        <dbReference type="SAM" id="MobiDB-lite"/>
    </source>
</evidence>
<reference evidence="2" key="1">
    <citation type="submission" date="2020-03" db="EMBL/GenBank/DDBJ databases">
        <title>The deep terrestrial virosphere.</title>
        <authorList>
            <person name="Holmfeldt K."/>
            <person name="Nilsson E."/>
            <person name="Simone D."/>
            <person name="Lopez-Fernandez M."/>
            <person name="Wu X."/>
            <person name="de Brujin I."/>
            <person name="Lundin D."/>
            <person name="Andersson A."/>
            <person name="Bertilsson S."/>
            <person name="Dopson M."/>
        </authorList>
    </citation>
    <scope>NUCLEOTIDE SEQUENCE</scope>
    <source>
        <strain evidence="2">MM415B01539</strain>
    </source>
</reference>
<organism evidence="2">
    <name type="scientific">viral metagenome</name>
    <dbReference type="NCBI Taxonomy" id="1070528"/>
    <lineage>
        <taxon>unclassified sequences</taxon>
        <taxon>metagenomes</taxon>
        <taxon>organismal metagenomes</taxon>
    </lineage>
</organism>
<dbReference type="AlphaFoldDB" id="A0A6M3IKF2"/>
<proteinExistence type="predicted"/>
<sequence>MQGTQQAAATRLEKYKQEGRAGAARLAGQVDLAEDESKTIEADIAKGRYTKDDADALRKVQLEIRHTQLSGRFTDEDQRDAELETLYQKRDDIFERRSPERTREDNLREVLGDEVYEKYKGLPWQIETDKEGNTTAVLPSNFPWQQLPEAQEAERQKQRWDAIRKRMTELLKLTTEDEQTDKYTVEQALEKAIKEQDLFERARAGPQEGPTSPLDMEGLAAPTAAPGESADAAVPSTGPPPMQTFPNPYGGPPTVGGFIPQPEATTPGSLPPMQTFPHPSGGAPTVGGFVPEQVPGWESDVLGRTPAESLPHPATPEEARKLHGTYFITPDGRRLWAP</sequence>
<name>A0A6M3IKF2_9ZZZZ</name>
<gene>
    <name evidence="2" type="ORF">MM415B01539_0003</name>
</gene>
<protein>
    <submittedName>
        <fullName evidence="2">Uncharacterized protein</fullName>
    </submittedName>
</protein>
<feature type="region of interest" description="Disordered" evidence="1">
    <location>
        <begin position="1"/>
        <end position="20"/>
    </location>
</feature>
<feature type="region of interest" description="Disordered" evidence="1">
    <location>
        <begin position="201"/>
        <end position="235"/>
    </location>
</feature>
<accession>A0A6M3IKF2</accession>